<dbReference type="InterPro" id="IPR013954">
    <property type="entry name" value="PNK3P"/>
</dbReference>
<dbReference type="PANTHER" id="PTHR12083:SF9">
    <property type="entry name" value="BIFUNCTIONAL POLYNUCLEOTIDE PHOSPHATASE_KINASE"/>
    <property type="match status" value="1"/>
</dbReference>
<feature type="compositionally biased region" description="Polar residues" evidence="1">
    <location>
        <begin position="10"/>
        <end position="26"/>
    </location>
</feature>
<dbReference type="InterPro" id="IPR036412">
    <property type="entry name" value="HAD-like_sf"/>
</dbReference>
<dbReference type="InterPro" id="IPR023214">
    <property type="entry name" value="HAD_sf"/>
</dbReference>
<dbReference type="InterPro" id="IPR006551">
    <property type="entry name" value="Polynucleotide_phosphatase"/>
</dbReference>
<dbReference type="Gene3D" id="3.40.50.300">
    <property type="entry name" value="P-loop containing nucleotide triphosphate hydrolases"/>
    <property type="match status" value="1"/>
</dbReference>
<dbReference type="AlphaFoldDB" id="A0A078A6P9"/>
<dbReference type="SUPFAM" id="SSF56784">
    <property type="entry name" value="HAD-like"/>
    <property type="match status" value="1"/>
</dbReference>
<organism evidence="2 3">
    <name type="scientific">Stylonychia lemnae</name>
    <name type="common">Ciliate</name>
    <dbReference type="NCBI Taxonomy" id="5949"/>
    <lineage>
        <taxon>Eukaryota</taxon>
        <taxon>Sar</taxon>
        <taxon>Alveolata</taxon>
        <taxon>Ciliophora</taxon>
        <taxon>Intramacronucleata</taxon>
        <taxon>Spirotrichea</taxon>
        <taxon>Stichotrichia</taxon>
        <taxon>Sporadotrichida</taxon>
        <taxon>Oxytrichidae</taxon>
        <taxon>Stylonychinae</taxon>
        <taxon>Stylonychia</taxon>
    </lineage>
</organism>
<feature type="region of interest" description="Disordered" evidence="1">
    <location>
        <begin position="1"/>
        <end position="45"/>
    </location>
</feature>
<gene>
    <name evidence="2" type="primary">Contig18063.g19195</name>
    <name evidence="2" type="ORF">STYLEM_5414</name>
</gene>
<keyword evidence="2" id="KW-0418">Kinase</keyword>
<dbReference type="Pfam" id="PF13671">
    <property type="entry name" value="AAA_33"/>
    <property type="match status" value="1"/>
</dbReference>
<dbReference type="OMA" id="AADWKWW"/>
<dbReference type="OrthoDB" id="19045at2759"/>
<dbReference type="Proteomes" id="UP000039865">
    <property type="component" value="Unassembled WGS sequence"/>
</dbReference>
<sequence>MEKLSKDKQVAQSGNNSKSKDTQVAVNSKKRGRSELGDNNEELKQQSTKKIHFQLLNLEDLQQKIRQQASTWQIISYLTSNQDHTIIKPKSNAKFGQSPTDWVFLYDGSVIQKRLLELSNDGYSIVIVTNQGGVEAGHTSINDLKKKFTLIQKELNLPMLFLAATYSDQYRKPATATWEYFLKKYTKDGKIDMKKSFYCGDAAGRPKEGDRKKDFSDTDRKFAVNLGIPFQVPEQTFLGEQVKLPQIKRAVKEEKKGSANAEDGPAEQVDYKGKGQEIILFFGSPGSGKSTFWKNHLSDYVRVNNDTLKTPQKCMAVCEEGLKAGKSVVIDNTNATLEQRTRYLTLAKKYNVSIRCFMFDVTKEVCMHNNTQRKVNSHRQHLSGKIPNIPIHSFFKNSEKPQEKEGYAEIKKIQFKAGPFENEEDKKCYYSLT</sequence>
<accession>A0A078A6P9</accession>
<dbReference type="SUPFAM" id="SSF52540">
    <property type="entry name" value="P-loop containing nucleoside triphosphate hydrolases"/>
    <property type="match status" value="1"/>
</dbReference>
<dbReference type="GO" id="GO:0003690">
    <property type="term" value="F:double-stranded DNA binding"/>
    <property type="evidence" value="ECO:0007669"/>
    <property type="project" value="TreeGrafter"/>
</dbReference>
<dbReference type="Pfam" id="PF08645">
    <property type="entry name" value="PNK3P"/>
    <property type="match status" value="1"/>
</dbReference>
<keyword evidence="3" id="KW-1185">Reference proteome</keyword>
<evidence type="ECO:0000256" key="1">
    <source>
        <dbReference type="SAM" id="MobiDB-lite"/>
    </source>
</evidence>
<feature type="compositionally biased region" description="Basic and acidic residues" evidence="1">
    <location>
        <begin position="33"/>
        <end position="44"/>
    </location>
</feature>
<dbReference type="PANTHER" id="PTHR12083">
    <property type="entry name" value="BIFUNCTIONAL POLYNUCLEOTIDE PHOSPHATASE/KINASE"/>
    <property type="match status" value="1"/>
</dbReference>
<dbReference type="EMBL" id="CCKQ01005250">
    <property type="protein sequence ID" value="CDW76414.1"/>
    <property type="molecule type" value="Genomic_DNA"/>
</dbReference>
<dbReference type="NCBIfam" id="TIGR01662">
    <property type="entry name" value="HAD-SF-IIIA"/>
    <property type="match status" value="1"/>
</dbReference>
<dbReference type="NCBIfam" id="TIGR01664">
    <property type="entry name" value="DNA-3'-Pase"/>
    <property type="match status" value="1"/>
</dbReference>
<dbReference type="InterPro" id="IPR006549">
    <property type="entry name" value="HAD-SF_hydro_IIIA"/>
</dbReference>
<dbReference type="GO" id="GO:0046404">
    <property type="term" value="F:ATP-dependent polydeoxyribonucleotide 5'-hydroxyl-kinase activity"/>
    <property type="evidence" value="ECO:0007669"/>
    <property type="project" value="TreeGrafter"/>
</dbReference>
<dbReference type="GO" id="GO:0046403">
    <property type="term" value="F:polynucleotide 3'-phosphatase activity"/>
    <property type="evidence" value="ECO:0007669"/>
    <property type="project" value="TreeGrafter"/>
</dbReference>
<proteinExistence type="predicted"/>
<dbReference type="GO" id="GO:0006281">
    <property type="term" value="P:DNA repair"/>
    <property type="evidence" value="ECO:0007669"/>
    <property type="project" value="TreeGrafter"/>
</dbReference>
<dbReference type="InParanoid" id="A0A078A6P9"/>
<protein>
    <submittedName>
        <fullName evidence="2">Bifunctional polynucleotide phosphatase kinase-like</fullName>
    </submittedName>
</protein>
<dbReference type="FunFam" id="3.40.50.300:FF:000737">
    <property type="entry name" value="Bifunctional polynucleotide phosphatase/kinase"/>
    <property type="match status" value="1"/>
</dbReference>
<dbReference type="FunCoup" id="A0A078A6P9">
    <property type="interactions" value="144"/>
</dbReference>
<keyword evidence="2" id="KW-0808">Transferase</keyword>
<evidence type="ECO:0000313" key="3">
    <source>
        <dbReference type="Proteomes" id="UP000039865"/>
    </source>
</evidence>
<dbReference type="InterPro" id="IPR027417">
    <property type="entry name" value="P-loop_NTPase"/>
</dbReference>
<evidence type="ECO:0000313" key="2">
    <source>
        <dbReference type="EMBL" id="CDW76414.1"/>
    </source>
</evidence>
<reference evidence="2 3" key="1">
    <citation type="submission" date="2014-06" db="EMBL/GenBank/DDBJ databases">
        <authorList>
            <person name="Swart Estienne"/>
        </authorList>
    </citation>
    <scope>NUCLEOTIDE SEQUENCE [LARGE SCALE GENOMIC DNA]</scope>
    <source>
        <strain evidence="2 3">130c</strain>
    </source>
</reference>
<name>A0A078A6P9_STYLE</name>
<dbReference type="Gene3D" id="3.40.50.1000">
    <property type="entry name" value="HAD superfamily/HAD-like"/>
    <property type="match status" value="1"/>
</dbReference>